<evidence type="ECO:0000259" key="1">
    <source>
        <dbReference type="Pfam" id="PF00156"/>
    </source>
</evidence>
<dbReference type="InterPro" id="IPR000836">
    <property type="entry name" value="PRTase_dom"/>
</dbReference>
<protein>
    <recommendedName>
        <fullName evidence="1">Phosphoribosyltransferase domain-containing protein</fullName>
    </recommendedName>
</protein>
<dbReference type="Gene3D" id="3.40.50.2020">
    <property type="match status" value="1"/>
</dbReference>
<proteinExistence type="predicted"/>
<evidence type="ECO:0000313" key="3">
    <source>
        <dbReference type="Proteomes" id="UP000034329"/>
    </source>
</evidence>
<name>A0A0G1PY29_9BACT</name>
<feature type="domain" description="Phosphoribosyltransferase" evidence="1">
    <location>
        <begin position="10"/>
        <end position="178"/>
    </location>
</feature>
<dbReference type="Gene3D" id="3.30.1310.20">
    <property type="entry name" value="PRTase-like"/>
    <property type="match status" value="1"/>
</dbReference>
<dbReference type="EMBL" id="LCLA01000014">
    <property type="protein sequence ID" value="KKU10353.1"/>
    <property type="molecule type" value="Genomic_DNA"/>
</dbReference>
<dbReference type="Pfam" id="PF00156">
    <property type="entry name" value="Pribosyltran"/>
    <property type="match status" value="1"/>
</dbReference>
<dbReference type="AlphaFoldDB" id="A0A0G1PY29"/>
<sequence length="202" mass="21711">MARFEDRISAAGELLSRIKNYAGTNAVVVGLPRGGMITAAFLAEKSKLPLDFIVVKKVGAPENEEYAIGAVTENGGKYSDERFTRVQKEADGRSSLYRSNYPAYDLKDKTVILADDGIATGTTMLAAIGTARKRGAKKIVVAVPVGSSEAIEKIKKSADGLICVEVDPDLSAVGEYYDSFPQVDDEQVLAILKNAKNNSFNK</sequence>
<gene>
    <name evidence="2" type="ORF">UX13_C0014G0011</name>
</gene>
<dbReference type="InterPro" id="IPR029057">
    <property type="entry name" value="PRTase-like"/>
</dbReference>
<accession>A0A0G1PY29</accession>
<reference evidence="2 3" key="1">
    <citation type="journal article" date="2015" name="Nature">
        <title>rRNA introns, odd ribosomes, and small enigmatic genomes across a large radiation of phyla.</title>
        <authorList>
            <person name="Brown C.T."/>
            <person name="Hug L.A."/>
            <person name="Thomas B.C."/>
            <person name="Sharon I."/>
            <person name="Castelle C.J."/>
            <person name="Singh A."/>
            <person name="Wilkins M.J."/>
            <person name="Williams K.H."/>
            <person name="Banfield J.F."/>
        </authorList>
    </citation>
    <scope>NUCLEOTIDE SEQUENCE [LARGE SCALE GENOMIC DNA]</scope>
</reference>
<evidence type="ECO:0000313" key="2">
    <source>
        <dbReference type="EMBL" id="KKU10353.1"/>
    </source>
</evidence>
<comment type="caution">
    <text evidence="2">The sequence shown here is derived from an EMBL/GenBank/DDBJ whole genome shotgun (WGS) entry which is preliminary data.</text>
</comment>
<organism evidence="2 3">
    <name type="scientific">Candidatus Woesebacteria bacterium GW2011_GWB1_45_5</name>
    <dbReference type="NCBI Taxonomy" id="1618581"/>
    <lineage>
        <taxon>Bacteria</taxon>
        <taxon>Candidatus Woeseibacteriota</taxon>
    </lineage>
</organism>
<dbReference type="Proteomes" id="UP000034329">
    <property type="component" value="Unassembled WGS sequence"/>
</dbReference>
<dbReference type="CDD" id="cd06223">
    <property type="entry name" value="PRTases_typeI"/>
    <property type="match status" value="1"/>
</dbReference>
<dbReference type="SUPFAM" id="SSF53271">
    <property type="entry name" value="PRTase-like"/>
    <property type="match status" value="1"/>
</dbReference>